<proteinExistence type="predicted"/>
<reference evidence="1 2" key="1">
    <citation type="submission" date="2011-02" db="EMBL/GenBank/DDBJ databases">
        <title>The Genome Sequence of Sphaeroforma arctica JP610.</title>
        <authorList>
            <consortium name="The Broad Institute Genome Sequencing Platform"/>
            <person name="Russ C."/>
            <person name="Cuomo C."/>
            <person name="Young S.K."/>
            <person name="Zeng Q."/>
            <person name="Gargeya S."/>
            <person name="Alvarado L."/>
            <person name="Berlin A."/>
            <person name="Chapman S.B."/>
            <person name="Chen Z."/>
            <person name="Freedman E."/>
            <person name="Gellesch M."/>
            <person name="Goldberg J."/>
            <person name="Griggs A."/>
            <person name="Gujja S."/>
            <person name="Heilman E."/>
            <person name="Heiman D."/>
            <person name="Howarth C."/>
            <person name="Mehta T."/>
            <person name="Neiman D."/>
            <person name="Pearson M."/>
            <person name="Roberts A."/>
            <person name="Saif S."/>
            <person name="Shea T."/>
            <person name="Shenoy N."/>
            <person name="Sisk P."/>
            <person name="Stolte C."/>
            <person name="Sykes S."/>
            <person name="White J."/>
            <person name="Yandava C."/>
            <person name="Burger G."/>
            <person name="Gray M.W."/>
            <person name="Holland P.W.H."/>
            <person name="King N."/>
            <person name="Lang F.B.F."/>
            <person name="Roger A.J."/>
            <person name="Ruiz-Trillo I."/>
            <person name="Haas B."/>
            <person name="Nusbaum C."/>
            <person name="Birren B."/>
        </authorList>
    </citation>
    <scope>NUCLEOTIDE SEQUENCE [LARGE SCALE GENOMIC DNA]</scope>
    <source>
        <strain evidence="1 2">JP610</strain>
    </source>
</reference>
<dbReference type="Proteomes" id="UP000054560">
    <property type="component" value="Unassembled WGS sequence"/>
</dbReference>
<dbReference type="GeneID" id="25902489"/>
<dbReference type="AlphaFoldDB" id="A0A0L0GAA3"/>
<evidence type="ECO:0000313" key="1">
    <source>
        <dbReference type="EMBL" id="KNC85839.1"/>
    </source>
</evidence>
<evidence type="ECO:0000313" key="2">
    <source>
        <dbReference type="Proteomes" id="UP000054560"/>
    </source>
</evidence>
<organism evidence="1 2">
    <name type="scientific">Sphaeroforma arctica JP610</name>
    <dbReference type="NCBI Taxonomy" id="667725"/>
    <lineage>
        <taxon>Eukaryota</taxon>
        <taxon>Ichthyosporea</taxon>
        <taxon>Ichthyophonida</taxon>
        <taxon>Sphaeroforma</taxon>
    </lineage>
</organism>
<dbReference type="OrthoDB" id="10610218at2759"/>
<feature type="non-terminal residue" evidence="1">
    <location>
        <position position="1"/>
    </location>
</feature>
<keyword evidence="2" id="KW-1185">Reference proteome</keyword>
<protein>
    <submittedName>
        <fullName evidence="1">Uncharacterized protein</fullName>
    </submittedName>
</protein>
<accession>A0A0L0GAA3</accession>
<gene>
    <name evidence="1" type="ORF">SARC_01985</name>
</gene>
<name>A0A0L0GAA3_9EUKA</name>
<dbReference type="RefSeq" id="XP_014159741.1">
    <property type="nucleotide sequence ID" value="XM_014304266.1"/>
</dbReference>
<dbReference type="EMBL" id="KQ241681">
    <property type="protein sequence ID" value="KNC85839.1"/>
    <property type="molecule type" value="Genomic_DNA"/>
</dbReference>
<sequence length="110" mass="12734">AIDHNQEYPNSNNWAFDVESDGIELNLFQPGNKQVYGWCKRDDGHMLYFPTKYASLELYLNALDFETDSRAASVRIKATIVWWLFKSMTVLHRKVSKYIKEGQKPGVCDA</sequence>